<dbReference type="InterPro" id="IPR028098">
    <property type="entry name" value="Glyco_trans_4-like_N"/>
</dbReference>
<dbReference type="SUPFAM" id="SSF53756">
    <property type="entry name" value="UDP-Glycosyltransferase/glycogen phosphorylase"/>
    <property type="match status" value="1"/>
</dbReference>
<keyword evidence="5" id="KW-1185">Reference proteome</keyword>
<protein>
    <submittedName>
        <fullName evidence="4">Glycosyl transferase</fullName>
    </submittedName>
</protein>
<gene>
    <name evidence="4" type="ORF">GCM10007940_09510</name>
</gene>
<reference evidence="4" key="2">
    <citation type="submission" date="2023-01" db="EMBL/GenBank/DDBJ databases">
        <title>Draft genome sequence of Portibacter lacus strain NBRC 108769.</title>
        <authorList>
            <person name="Sun Q."/>
            <person name="Mori K."/>
        </authorList>
    </citation>
    <scope>NUCLEOTIDE SEQUENCE</scope>
    <source>
        <strain evidence="4">NBRC 108769</strain>
    </source>
</reference>
<feature type="transmembrane region" description="Helical" evidence="2">
    <location>
        <begin position="61"/>
        <end position="77"/>
    </location>
</feature>
<comment type="caution">
    <text evidence="4">The sequence shown here is derived from an EMBL/GenBank/DDBJ whole genome shotgun (WGS) entry which is preliminary data.</text>
</comment>
<dbReference type="PANTHER" id="PTHR46401:SF2">
    <property type="entry name" value="GLYCOSYLTRANSFERASE WBBK-RELATED"/>
    <property type="match status" value="1"/>
</dbReference>
<dbReference type="Pfam" id="PF13439">
    <property type="entry name" value="Glyco_transf_4"/>
    <property type="match status" value="1"/>
</dbReference>
<dbReference type="Pfam" id="PF13692">
    <property type="entry name" value="Glyco_trans_1_4"/>
    <property type="match status" value="1"/>
</dbReference>
<keyword evidence="2" id="KW-0472">Membrane</keyword>
<organism evidence="4 5">
    <name type="scientific">Portibacter lacus</name>
    <dbReference type="NCBI Taxonomy" id="1099794"/>
    <lineage>
        <taxon>Bacteria</taxon>
        <taxon>Pseudomonadati</taxon>
        <taxon>Bacteroidota</taxon>
        <taxon>Saprospiria</taxon>
        <taxon>Saprospirales</taxon>
        <taxon>Haliscomenobacteraceae</taxon>
        <taxon>Portibacter</taxon>
    </lineage>
</organism>
<feature type="domain" description="Glycosyltransferase subfamily 4-like N-terminal" evidence="3">
    <location>
        <begin position="23"/>
        <end position="168"/>
    </location>
</feature>
<keyword evidence="2" id="KW-0812">Transmembrane</keyword>
<dbReference type="PANTHER" id="PTHR46401">
    <property type="entry name" value="GLYCOSYLTRANSFERASE WBBK-RELATED"/>
    <property type="match status" value="1"/>
</dbReference>
<dbReference type="Proteomes" id="UP001156666">
    <property type="component" value="Unassembled WGS sequence"/>
</dbReference>
<evidence type="ECO:0000313" key="5">
    <source>
        <dbReference type="Proteomes" id="UP001156666"/>
    </source>
</evidence>
<dbReference type="GO" id="GO:0016757">
    <property type="term" value="F:glycosyltransferase activity"/>
    <property type="evidence" value="ECO:0007669"/>
    <property type="project" value="TreeGrafter"/>
</dbReference>
<evidence type="ECO:0000259" key="3">
    <source>
        <dbReference type="Pfam" id="PF13439"/>
    </source>
</evidence>
<proteinExistence type="predicted"/>
<dbReference type="AlphaFoldDB" id="A0AA37SLF2"/>
<name>A0AA37SLF2_9BACT</name>
<accession>A0AA37SLF2</accession>
<evidence type="ECO:0000313" key="4">
    <source>
        <dbReference type="EMBL" id="GLR16336.1"/>
    </source>
</evidence>
<keyword evidence="2" id="KW-1133">Transmembrane helix</keyword>
<dbReference type="GO" id="GO:0009103">
    <property type="term" value="P:lipopolysaccharide biosynthetic process"/>
    <property type="evidence" value="ECO:0007669"/>
    <property type="project" value="TreeGrafter"/>
</dbReference>
<dbReference type="RefSeq" id="WP_235293139.1">
    <property type="nucleotide sequence ID" value="NZ_BSOH01000005.1"/>
</dbReference>
<dbReference type="Gene3D" id="3.40.50.2000">
    <property type="entry name" value="Glycogen Phosphorylase B"/>
    <property type="match status" value="2"/>
</dbReference>
<keyword evidence="1 4" id="KW-0808">Transferase</keyword>
<evidence type="ECO:0000256" key="2">
    <source>
        <dbReference type="SAM" id="Phobius"/>
    </source>
</evidence>
<evidence type="ECO:0000256" key="1">
    <source>
        <dbReference type="ARBA" id="ARBA00022679"/>
    </source>
</evidence>
<dbReference type="EMBL" id="BSOH01000005">
    <property type="protein sequence ID" value="GLR16336.1"/>
    <property type="molecule type" value="Genomic_DNA"/>
</dbReference>
<reference evidence="4" key="1">
    <citation type="journal article" date="2014" name="Int. J. Syst. Evol. Microbiol.">
        <title>Complete genome sequence of Corynebacterium casei LMG S-19264T (=DSM 44701T), isolated from a smear-ripened cheese.</title>
        <authorList>
            <consortium name="US DOE Joint Genome Institute (JGI-PGF)"/>
            <person name="Walter F."/>
            <person name="Albersmeier A."/>
            <person name="Kalinowski J."/>
            <person name="Ruckert C."/>
        </authorList>
    </citation>
    <scope>NUCLEOTIDE SEQUENCE</scope>
    <source>
        <strain evidence="4">NBRC 108769</strain>
    </source>
</reference>
<sequence>MKKITICITNDYVYDRRIQRCVETLKTHYDIEIICRNLHGENTDYPDIKVTRIRMLFNQGFLFYAFFNLRVFLMLLLRKIDIVVAVDYDTIIAAQLSSRFRGTKLVFDAHEFYEESIEIVHRKNVQKFWKWVGKKFVRKADSAYTVSGTIAQTYSEMHGIPFQTVRNVPYFHELSKIRNPHSKKVILYQGVINQGRKLDLLVDSAKYLPEDYEVWIIGEGDLSQVLREQSGENVVFHSWVHPDELYRLTEKATLAYNLLDDSSRSYYYSLANKFFDYIQAGIPSLNNSFPEYVKINERYNCCIITDVNNAQELAQNIMNLVENKQLLSEKRKNARIAAKDLCWENESKTLLKIFNSL</sequence>